<keyword evidence="20" id="KW-1185">Reference proteome</keyword>
<keyword evidence="9" id="KW-0479">Metal-binding</keyword>
<keyword evidence="11" id="KW-0833">Ubl conjugation pathway</keyword>
<gene>
    <name evidence="19" type="primary">Tnfaip3</name>
    <name evidence="19" type="ORF">AOXY_G6120</name>
</gene>
<dbReference type="Pfam" id="PF02338">
    <property type="entry name" value="OTU"/>
    <property type="match status" value="1"/>
</dbReference>
<name>A0AAD8LM21_ACIOX</name>
<dbReference type="EC" id="3.4.19.12" evidence="5"/>
<feature type="compositionally biased region" description="Polar residues" evidence="16">
    <location>
        <begin position="424"/>
        <end position="435"/>
    </location>
</feature>
<evidence type="ECO:0000259" key="17">
    <source>
        <dbReference type="PROSITE" id="PS50802"/>
    </source>
</evidence>
<dbReference type="PROSITE" id="PS50802">
    <property type="entry name" value="OTU"/>
    <property type="match status" value="1"/>
</dbReference>
<evidence type="ECO:0000256" key="11">
    <source>
        <dbReference type="ARBA" id="ARBA00022786"/>
    </source>
</evidence>
<keyword evidence="14" id="KW-0862">Zinc</keyword>
<dbReference type="InterPro" id="IPR003323">
    <property type="entry name" value="OTU_dom"/>
</dbReference>
<protein>
    <recommendedName>
        <fullName evidence="5">ubiquitinyl hydrolase 1</fullName>
        <ecNumber evidence="5">3.4.19.12</ecNumber>
    </recommendedName>
</protein>
<dbReference type="GO" id="GO:0071947">
    <property type="term" value="P:protein deubiquitination involved in ubiquitin-dependent protein catabolic process"/>
    <property type="evidence" value="ECO:0007669"/>
    <property type="project" value="TreeGrafter"/>
</dbReference>
<dbReference type="GO" id="GO:0035523">
    <property type="term" value="P:protein K29-linked deubiquitination"/>
    <property type="evidence" value="ECO:0007669"/>
    <property type="project" value="TreeGrafter"/>
</dbReference>
<evidence type="ECO:0000256" key="7">
    <source>
        <dbReference type="ARBA" id="ARBA00022553"/>
    </source>
</evidence>
<dbReference type="GO" id="GO:1990168">
    <property type="term" value="P:protein K33-linked deubiquitination"/>
    <property type="evidence" value="ECO:0007669"/>
    <property type="project" value="TreeGrafter"/>
</dbReference>
<comment type="similarity">
    <text evidence="4">Belongs to the peptidase C64 family.</text>
</comment>
<dbReference type="PROSITE" id="PS51036">
    <property type="entry name" value="ZF_A20"/>
    <property type="match status" value="2"/>
</dbReference>
<evidence type="ECO:0000256" key="4">
    <source>
        <dbReference type="ARBA" id="ARBA00005865"/>
    </source>
</evidence>
<evidence type="ECO:0000256" key="6">
    <source>
        <dbReference type="ARBA" id="ARBA00022490"/>
    </source>
</evidence>
<dbReference type="Gene3D" id="4.10.240.30">
    <property type="match status" value="3"/>
</dbReference>
<dbReference type="GO" id="GO:0005634">
    <property type="term" value="C:nucleus"/>
    <property type="evidence" value="ECO:0007669"/>
    <property type="project" value="UniProtKB-SubCell"/>
</dbReference>
<feature type="compositionally biased region" description="Polar residues" evidence="16">
    <location>
        <begin position="716"/>
        <end position="729"/>
    </location>
</feature>
<keyword evidence="7" id="KW-0597">Phosphoprotein</keyword>
<evidence type="ECO:0000256" key="9">
    <source>
        <dbReference type="ARBA" id="ARBA00022723"/>
    </source>
</evidence>
<dbReference type="GO" id="GO:0070530">
    <property type="term" value="F:K63-linked polyubiquitin modification-dependent protein binding"/>
    <property type="evidence" value="ECO:0007669"/>
    <property type="project" value="TreeGrafter"/>
</dbReference>
<organism evidence="19 20">
    <name type="scientific">Acipenser oxyrinchus oxyrinchus</name>
    <dbReference type="NCBI Taxonomy" id="40147"/>
    <lineage>
        <taxon>Eukaryota</taxon>
        <taxon>Metazoa</taxon>
        <taxon>Chordata</taxon>
        <taxon>Craniata</taxon>
        <taxon>Vertebrata</taxon>
        <taxon>Euteleostomi</taxon>
        <taxon>Actinopterygii</taxon>
        <taxon>Chondrostei</taxon>
        <taxon>Acipenseriformes</taxon>
        <taxon>Acipenseridae</taxon>
        <taxon>Acipenser</taxon>
    </lineage>
</organism>
<feature type="region of interest" description="Disordered" evidence="16">
    <location>
        <begin position="710"/>
        <end position="729"/>
    </location>
</feature>
<keyword evidence="15" id="KW-0539">Nucleus</keyword>
<dbReference type="PANTHER" id="PTHR13367">
    <property type="entry name" value="UBIQUITIN THIOESTERASE"/>
    <property type="match status" value="1"/>
</dbReference>
<feature type="region of interest" description="Disordered" evidence="16">
    <location>
        <begin position="417"/>
        <end position="449"/>
    </location>
</feature>
<comment type="subcellular location">
    <subcellularLocation>
        <location evidence="3">Cytoplasm</location>
    </subcellularLocation>
    <subcellularLocation>
        <location evidence="2">Nucleus</location>
    </subcellularLocation>
</comment>
<feature type="region of interest" description="Disordered" evidence="16">
    <location>
        <begin position="574"/>
        <end position="608"/>
    </location>
</feature>
<keyword evidence="10" id="KW-0863">Zinc-finger</keyword>
<keyword evidence="12" id="KW-0378">Hydrolase</keyword>
<feature type="domain" description="OTU" evidence="17">
    <location>
        <begin position="96"/>
        <end position="265"/>
    </location>
</feature>
<comment type="caution">
    <text evidence="19">The sequence shown here is derived from an EMBL/GenBank/DDBJ whole genome shotgun (WGS) entry which is preliminary data.</text>
</comment>
<evidence type="ECO:0000256" key="12">
    <source>
        <dbReference type="ARBA" id="ARBA00022801"/>
    </source>
</evidence>
<evidence type="ECO:0000256" key="3">
    <source>
        <dbReference type="ARBA" id="ARBA00004496"/>
    </source>
</evidence>
<feature type="domain" description="A20-type" evidence="18">
    <location>
        <begin position="672"/>
        <end position="707"/>
    </location>
</feature>
<keyword evidence="13" id="KW-0788">Thiol protease</keyword>
<dbReference type="Gene3D" id="1.20.5.4770">
    <property type="match status" value="1"/>
</dbReference>
<dbReference type="GO" id="GO:0016477">
    <property type="term" value="P:cell migration"/>
    <property type="evidence" value="ECO:0007669"/>
    <property type="project" value="TreeGrafter"/>
</dbReference>
<dbReference type="GO" id="GO:0003677">
    <property type="term" value="F:DNA binding"/>
    <property type="evidence" value="ECO:0007669"/>
    <property type="project" value="InterPro"/>
</dbReference>
<dbReference type="GO" id="GO:0007010">
    <property type="term" value="P:cytoskeleton organization"/>
    <property type="evidence" value="ECO:0007669"/>
    <property type="project" value="TreeGrafter"/>
</dbReference>
<dbReference type="InterPro" id="IPR002653">
    <property type="entry name" value="Znf_A20"/>
</dbReference>
<evidence type="ECO:0000256" key="13">
    <source>
        <dbReference type="ARBA" id="ARBA00022807"/>
    </source>
</evidence>
<evidence type="ECO:0000256" key="5">
    <source>
        <dbReference type="ARBA" id="ARBA00012759"/>
    </source>
</evidence>
<dbReference type="GO" id="GO:0030177">
    <property type="term" value="P:positive regulation of Wnt signaling pathway"/>
    <property type="evidence" value="ECO:0007669"/>
    <property type="project" value="TreeGrafter"/>
</dbReference>
<evidence type="ECO:0000313" key="20">
    <source>
        <dbReference type="Proteomes" id="UP001230051"/>
    </source>
</evidence>
<evidence type="ECO:0000256" key="15">
    <source>
        <dbReference type="ARBA" id="ARBA00023242"/>
    </source>
</evidence>
<evidence type="ECO:0000256" key="8">
    <source>
        <dbReference type="ARBA" id="ARBA00022670"/>
    </source>
</evidence>
<feature type="compositionally biased region" description="Polar residues" evidence="16">
    <location>
        <begin position="588"/>
        <end position="601"/>
    </location>
</feature>
<evidence type="ECO:0000256" key="14">
    <source>
        <dbReference type="ARBA" id="ARBA00022833"/>
    </source>
</evidence>
<dbReference type="FunFam" id="4.10.240.30:FF:000001">
    <property type="entry name" value="Tumor necrosis factor alpha-induced protein 3"/>
    <property type="match status" value="1"/>
</dbReference>
<evidence type="ECO:0000256" key="1">
    <source>
        <dbReference type="ARBA" id="ARBA00000707"/>
    </source>
</evidence>
<dbReference type="EMBL" id="JAGXEW010000005">
    <property type="protein sequence ID" value="KAK1171340.1"/>
    <property type="molecule type" value="Genomic_DNA"/>
</dbReference>
<comment type="catalytic activity">
    <reaction evidence="1">
        <text>Thiol-dependent hydrolysis of ester, thioester, amide, peptide and isopeptide bonds formed by the C-terminal Gly of ubiquitin (a 76-residue protein attached to proteins as an intracellular targeting signal).</text>
        <dbReference type="EC" id="3.4.19.12"/>
    </reaction>
</comment>
<dbReference type="CDD" id="cd22766">
    <property type="entry name" value="OTU_TNFAIP3"/>
    <property type="match status" value="1"/>
</dbReference>
<evidence type="ECO:0000256" key="16">
    <source>
        <dbReference type="SAM" id="MobiDB-lite"/>
    </source>
</evidence>
<evidence type="ECO:0000259" key="18">
    <source>
        <dbReference type="PROSITE" id="PS51036"/>
    </source>
</evidence>
<dbReference type="AlphaFoldDB" id="A0AAD8LM21"/>
<dbReference type="Pfam" id="PF01754">
    <property type="entry name" value="zf-A20"/>
    <property type="match status" value="4"/>
</dbReference>
<dbReference type="InterPro" id="IPR051346">
    <property type="entry name" value="OTU_Deubiquitinase"/>
</dbReference>
<keyword evidence="8" id="KW-0645">Protease</keyword>
<dbReference type="GO" id="GO:0004843">
    <property type="term" value="F:cysteine-type deubiquitinase activity"/>
    <property type="evidence" value="ECO:0007669"/>
    <property type="project" value="UniProtKB-EC"/>
</dbReference>
<feature type="domain" description="A20-type" evidence="18">
    <location>
        <begin position="609"/>
        <end position="644"/>
    </location>
</feature>
<evidence type="ECO:0000313" key="19">
    <source>
        <dbReference type="EMBL" id="KAK1171340.1"/>
    </source>
</evidence>
<sequence length="809" mass="92201">MSSHQSMLPQFLFISNLLKAVKIRERVPNDVVKPSTTNGIIPHLRSMHRCTLEMFRMSQFPQQFREVIQNALLDRAMQSSLEQEKKLNWCREVKKLVPLRTNGDGNCLLHATLQYMLGVQDTDLVLRKALYSALKETDTRNFKIRFQAESLQSQEFTQTGLRYNTMNWEEEWENLVEMASPASSHNGLQYHSLEDIHIFVLANIIRRPIIVIADQVLRSMKSGSTFSPLNVGGIYLPLHWPPRQCYRYPIVLGYDSQHFTPLITIKDSGPEIRAVPLACQGRGTFEDLKIHFLNQSEQREKDKLLNDYMMLIEIPVQGFGYDTTTHIIKAARLDEGNLPEDVNLMDDYLHVVDHEYKQWQDNSEHGRQPCYRDPQHFSMSQLSLIEIKCDTNRCPYYISMDTRPYCHECFERRMSNGKPEIKPRSQNPQAGTESQKGNRPDSSKLVGFVPPGLTNETSLSCSREAPPMTQSVCFFSEMHAMKCKTPECLFTLNVQHNGLCERCFMARQSNLVPNQEEPFIPCVLPPVDWTGQGGGHEGTRCNLCQLDVNRTFNGMCASCMERHGNERSINLHHQRSRLDPSQAARGWPQQSGTWVSSTGTEDSGFPAQSPVATKCKKSGCKFYGTVKNLGFCSMCFTQYQVNHESEALLSPRRNPPLATPSSGYPCTAAAAFQNTSRCLHQLCTNLGNSMFEGYCQKCFLKEQGQRLNEARRAEESSSPLLERSASQRQAHNRLNPQWLKCARNSCNNIVSSWEELCAECQRSGTRARGLAAGEAPKQRCRAQGCDHYSNQDKDGYCNECDLFRQIYRE</sequence>
<dbReference type="GO" id="GO:0008270">
    <property type="term" value="F:zinc ion binding"/>
    <property type="evidence" value="ECO:0007669"/>
    <property type="project" value="UniProtKB-KW"/>
</dbReference>
<keyword evidence="6" id="KW-0963">Cytoplasm</keyword>
<proteinExistence type="inferred from homology"/>
<reference evidence="19" key="1">
    <citation type="submission" date="2022-02" db="EMBL/GenBank/DDBJ databases">
        <title>Atlantic sturgeon de novo genome assembly.</title>
        <authorList>
            <person name="Stock M."/>
            <person name="Klopp C."/>
            <person name="Guiguen Y."/>
            <person name="Cabau C."/>
            <person name="Parinello H."/>
            <person name="Santidrian Yebra-Pimentel E."/>
            <person name="Kuhl H."/>
            <person name="Dirks R.P."/>
            <person name="Guessner J."/>
            <person name="Wuertz S."/>
            <person name="Du K."/>
            <person name="Schartl M."/>
        </authorList>
    </citation>
    <scope>NUCLEOTIDE SEQUENCE</scope>
    <source>
        <strain evidence="19">STURGEONOMICS-FGT-2020</strain>
        <tissue evidence="19">Whole blood</tissue>
    </source>
</reference>
<dbReference type="SMART" id="SM00259">
    <property type="entry name" value="ZnF_A20"/>
    <property type="match status" value="7"/>
</dbReference>
<dbReference type="PANTHER" id="PTHR13367:SF3">
    <property type="entry name" value="TUMOR NECROSIS FACTOR ALPHA-INDUCED PROTEIN 3"/>
    <property type="match status" value="1"/>
</dbReference>
<evidence type="ECO:0000256" key="2">
    <source>
        <dbReference type="ARBA" id="ARBA00004123"/>
    </source>
</evidence>
<dbReference type="GO" id="GO:0005737">
    <property type="term" value="C:cytoplasm"/>
    <property type="evidence" value="ECO:0007669"/>
    <property type="project" value="UniProtKB-SubCell"/>
</dbReference>
<dbReference type="Proteomes" id="UP001230051">
    <property type="component" value="Unassembled WGS sequence"/>
</dbReference>
<evidence type="ECO:0000256" key="10">
    <source>
        <dbReference type="ARBA" id="ARBA00022771"/>
    </source>
</evidence>
<accession>A0AAD8LM21</accession>